<keyword evidence="4" id="KW-1133">Transmembrane helix</keyword>
<evidence type="ECO:0000256" key="4">
    <source>
        <dbReference type="SAM" id="Phobius"/>
    </source>
</evidence>
<keyword evidence="2" id="KW-0238">DNA-binding</keyword>
<feature type="transmembrane region" description="Helical" evidence="4">
    <location>
        <begin position="171"/>
        <end position="191"/>
    </location>
</feature>
<feature type="transmembrane region" description="Helical" evidence="4">
    <location>
        <begin position="143"/>
        <end position="165"/>
    </location>
</feature>
<evidence type="ECO:0000256" key="1">
    <source>
        <dbReference type="ARBA" id="ARBA00023015"/>
    </source>
</evidence>
<name>A0ABV1J9B1_9ACTN</name>
<feature type="transmembrane region" description="Helical" evidence="4">
    <location>
        <begin position="333"/>
        <end position="358"/>
    </location>
</feature>
<feature type="domain" description="HTH luxR-type" evidence="5">
    <location>
        <begin position="428"/>
        <end position="493"/>
    </location>
</feature>
<keyword evidence="3" id="KW-0804">Transcription</keyword>
<evidence type="ECO:0000313" key="7">
    <source>
        <dbReference type="Proteomes" id="UP001487305"/>
    </source>
</evidence>
<dbReference type="InterPro" id="IPR000792">
    <property type="entry name" value="Tscrpt_reg_LuxR_C"/>
</dbReference>
<dbReference type="Gene3D" id="1.10.10.10">
    <property type="entry name" value="Winged helix-like DNA-binding domain superfamily/Winged helix DNA-binding domain"/>
    <property type="match status" value="1"/>
</dbReference>
<keyword evidence="7" id="KW-1185">Reference proteome</keyword>
<dbReference type="SMART" id="SM00421">
    <property type="entry name" value="HTH_LUXR"/>
    <property type="match status" value="1"/>
</dbReference>
<comment type="caution">
    <text evidence="6">The sequence shown here is derived from an EMBL/GenBank/DDBJ whole genome shotgun (WGS) entry which is preliminary data.</text>
</comment>
<feature type="transmembrane region" description="Helical" evidence="4">
    <location>
        <begin position="275"/>
        <end position="294"/>
    </location>
</feature>
<keyword evidence="4" id="KW-0472">Membrane</keyword>
<sequence length="496" mass="52946">MTRSGIRSYLGIVKRQFREAPASWLAFSALLAWMFGLYWSDLFVARSFTAQFDFLQLRALWLAVEALTLIAAYAGAHLVFSRSAPIAVGAGTLLFAGTVLVLFAPAESASDGLRIGGVVLTGIGGAALLALQGIGFARKGPKTLLVNVALALAAASVFDSILLYLPHALQPMIVCLLPVVCVALLAVRGPVDPACSELEVDAQGAASRKRTLVVRIVALPLVVGLAYGLMQRLTSDAYTSGAAEVNVATIVSFFVSAIFIALAALFFDSRKLIKLVCFVAIPIIGIAFVMLPLFSDAGEAAQAICIIGFNSFYFMVWALWAGDQGGIALSKRFVLGLFVLVGAESLGSFVGMQVVAAVRDSGSTLAVVSLVVVYLLLMAGIFSFDRSGGGMREPQTGQTEDADVRQAASAGAPVLDPVASNGEVELADWAKRYRLSAREAEVFELLARGRNRVYISKTLFISDNTTRTHMKNVYRKLGVHSQQELIDLLEGKHESR</sequence>
<feature type="transmembrane region" description="Helical" evidence="4">
    <location>
        <begin position="87"/>
        <end position="106"/>
    </location>
</feature>
<feature type="transmembrane region" description="Helical" evidence="4">
    <location>
        <begin position="212"/>
        <end position="230"/>
    </location>
</feature>
<accession>A0ABV1J9B1</accession>
<feature type="transmembrane region" description="Helical" evidence="4">
    <location>
        <begin position="364"/>
        <end position="384"/>
    </location>
</feature>
<evidence type="ECO:0000256" key="2">
    <source>
        <dbReference type="ARBA" id="ARBA00023125"/>
    </source>
</evidence>
<keyword evidence="1" id="KW-0805">Transcription regulation</keyword>
<keyword evidence="4" id="KW-0812">Transmembrane</keyword>
<dbReference type="EMBL" id="JBBNOP010000001">
    <property type="protein sequence ID" value="MEQ3361664.1"/>
    <property type="molecule type" value="Genomic_DNA"/>
</dbReference>
<dbReference type="PANTHER" id="PTHR44688">
    <property type="entry name" value="DNA-BINDING TRANSCRIPTIONAL ACTIVATOR DEVR_DOSR"/>
    <property type="match status" value="1"/>
</dbReference>
<evidence type="ECO:0000313" key="6">
    <source>
        <dbReference type="EMBL" id="MEQ3361664.1"/>
    </source>
</evidence>
<evidence type="ECO:0000256" key="3">
    <source>
        <dbReference type="ARBA" id="ARBA00023163"/>
    </source>
</evidence>
<dbReference type="RefSeq" id="WP_102375414.1">
    <property type="nucleotide sequence ID" value="NZ_JBBNOP010000001.1"/>
</dbReference>
<dbReference type="PANTHER" id="PTHR44688:SF16">
    <property type="entry name" value="DNA-BINDING TRANSCRIPTIONAL ACTIVATOR DEVR_DOSR"/>
    <property type="match status" value="1"/>
</dbReference>
<dbReference type="Proteomes" id="UP001487305">
    <property type="component" value="Unassembled WGS sequence"/>
</dbReference>
<protein>
    <submittedName>
        <fullName evidence="6">Helix-turn-helix transcriptional regulator</fullName>
    </submittedName>
</protein>
<feature type="transmembrane region" description="Helical" evidence="4">
    <location>
        <begin position="59"/>
        <end position="80"/>
    </location>
</feature>
<dbReference type="PROSITE" id="PS50043">
    <property type="entry name" value="HTH_LUXR_2"/>
    <property type="match status" value="1"/>
</dbReference>
<organism evidence="6 7">
    <name type="scientific">Raoultibacter massiliensis</name>
    <dbReference type="NCBI Taxonomy" id="1852371"/>
    <lineage>
        <taxon>Bacteria</taxon>
        <taxon>Bacillati</taxon>
        <taxon>Actinomycetota</taxon>
        <taxon>Coriobacteriia</taxon>
        <taxon>Eggerthellales</taxon>
        <taxon>Eggerthellaceae</taxon>
        <taxon>Raoultibacter</taxon>
    </lineage>
</organism>
<gene>
    <name evidence="6" type="ORF">AAA083_01600</name>
</gene>
<feature type="transmembrane region" description="Helical" evidence="4">
    <location>
        <begin position="21"/>
        <end position="39"/>
    </location>
</feature>
<dbReference type="InterPro" id="IPR036388">
    <property type="entry name" value="WH-like_DNA-bd_sf"/>
</dbReference>
<dbReference type="CDD" id="cd06170">
    <property type="entry name" value="LuxR_C_like"/>
    <property type="match status" value="1"/>
</dbReference>
<feature type="transmembrane region" description="Helical" evidence="4">
    <location>
        <begin position="300"/>
        <end position="321"/>
    </location>
</feature>
<proteinExistence type="predicted"/>
<evidence type="ECO:0000259" key="5">
    <source>
        <dbReference type="PROSITE" id="PS50043"/>
    </source>
</evidence>
<dbReference type="PRINTS" id="PR00038">
    <property type="entry name" value="HTHLUXR"/>
</dbReference>
<dbReference type="Pfam" id="PF00196">
    <property type="entry name" value="GerE"/>
    <property type="match status" value="1"/>
</dbReference>
<dbReference type="SUPFAM" id="SSF46894">
    <property type="entry name" value="C-terminal effector domain of the bipartite response regulators"/>
    <property type="match status" value="1"/>
</dbReference>
<dbReference type="InterPro" id="IPR016032">
    <property type="entry name" value="Sig_transdc_resp-reg_C-effctor"/>
</dbReference>
<reference evidence="6 7" key="1">
    <citation type="submission" date="2024-04" db="EMBL/GenBank/DDBJ databases">
        <title>Human intestinal bacterial collection.</title>
        <authorList>
            <person name="Pauvert C."/>
            <person name="Hitch T.C.A."/>
            <person name="Clavel T."/>
        </authorList>
    </citation>
    <scope>NUCLEOTIDE SEQUENCE [LARGE SCALE GENOMIC DNA]</scope>
    <source>
        <strain evidence="6 7">CLA-KB-H42</strain>
    </source>
</reference>
<feature type="transmembrane region" description="Helical" evidence="4">
    <location>
        <begin position="112"/>
        <end position="131"/>
    </location>
</feature>
<feature type="transmembrane region" description="Helical" evidence="4">
    <location>
        <begin position="250"/>
        <end position="268"/>
    </location>
</feature>